<dbReference type="RefSeq" id="WP_010008084.1">
    <property type="nucleotide sequence ID" value="NZ_JAGYGP010000004.1"/>
</dbReference>
<dbReference type="Pfam" id="PF02574">
    <property type="entry name" value="S-methyl_trans"/>
    <property type="match status" value="1"/>
</dbReference>
<dbReference type="STRING" id="907931.GCA_000165675_00682"/>
<proteinExistence type="predicted"/>
<accession>A0A4V3A2K5</accession>
<evidence type="ECO:0000256" key="5">
    <source>
        <dbReference type="PROSITE-ProRule" id="PRU00333"/>
    </source>
</evidence>
<comment type="caution">
    <text evidence="7">The sequence shown here is derived from an EMBL/GenBank/DDBJ whole genome shotgun (WGS) entry which is preliminary data.</text>
</comment>
<feature type="binding site" evidence="5">
    <location>
        <position position="287"/>
    </location>
    <ligand>
        <name>Zn(2+)</name>
        <dbReference type="ChEBI" id="CHEBI:29105"/>
    </ligand>
</feature>
<feature type="binding site" evidence="5">
    <location>
        <position position="221"/>
    </location>
    <ligand>
        <name>Zn(2+)</name>
        <dbReference type="ChEBI" id="CHEBI:29105"/>
    </ligand>
</feature>
<dbReference type="InterPro" id="IPR051486">
    <property type="entry name" value="Hcy_S-methyltransferase"/>
</dbReference>
<dbReference type="GO" id="GO:0008898">
    <property type="term" value="F:S-adenosylmethionine-homocysteine S-methyltransferase activity"/>
    <property type="evidence" value="ECO:0007669"/>
    <property type="project" value="TreeGrafter"/>
</dbReference>
<comment type="cofactor">
    <cofactor evidence="5">
        <name>Zn(2+)</name>
        <dbReference type="ChEBI" id="CHEBI:29105"/>
    </cofactor>
</comment>
<feature type="domain" description="Hcy-binding" evidence="6">
    <location>
        <begin position="1"/>
        <end position="301"/>
    </location>
</feature>
<keyword evidence="3 5" id="KW-0479">Metal-binding</keyword>
<dbReference type="InterPro" id="IPR036589">
    <property type="entry name" value="HCY_dom_sf"/>
</dbReference>
<feature type="binding site" evidence="5">
    <location>
        <position position="286"/>
    </location>
    <ligand>
        <name>Zn(2+)</name>
        <dbReference type="ChEBI" id="CHEBI:29105"/>
    </ligand>
</feature>
<gene>
    <name evidence="7" type="ORF">C5L23_001251</name>
</gene>
<sequence>MDKFSQYLKMAPLTLDGGMGSELEQQNINVDNNLWSASALIQSPGTIAKIHQHYFDAGAQGAITDTYQAHVATFLAQGFDSHKAYELIDTAVHLAKEGLALSTQDDGLIIGSVGPYGAYLANGAEYTGDYHLSKQAYQDFHRQRIERLVQDEVDLIGLETMPNFTEAQALAELLETEFSETPAYLSFSIKDGNTLCDGTSLATAVGYFEKYAQIKAIGVNCTAPDNILTALQAIQPQTTKQIIIYPNAGDTYDPQTKQWVDDYGPIDWQELVPQWLNQGATIIGGCCRTTPKDIIAIKQAIDSWCRKV</sequence>
<organism evidence="7 8">
    <name type="scientific">Leuconostoc fallax</name>
    <dbReference type="NCBI Taxonomy" id="1251"/>
    <lineage>
        <taxon>Bacteria</taxon>
        <taxon>Bacillati</taxon>
        <taxon>Bacillota</taxon>
        <taxon>Bacilli</taxon>
        <taxon>Lactobacillales</taxon>
        <taxon>Lactobacillaceae</taxon>
        <taxon>Leuconostoc</taxon>
    </lineage>
</organism>
<dbReference type="SUPFAM" id="SSF82282">
    <property type="entry name" value="Homocysteine S-methyltransferase"/>
    <property type="match status" value="1"/>
</dbReference>
<name>A0A4V3A2K5_9LACO</name>
<evidence type="ECO:0000313" key="8">
    <source>
        <dbReference type="Proteomes" id="UP000295681"/>
    </source>
</evidence>
<dbReference type="InterPro" id="IPR003726">
    <property type="entry name" value="HCY_dom"/>
</dbReference>
<dbReference type="GO" id="GO:0033528">
    <property type="term" value="P:S-methylmethionine cycle"/>
    <property type="evidence" value="ECO:0007669"/>
    <property type="project" value="TreeGrafter"/>
</dbReference>
<evidence type="ECO:0000256" key="1">
    <source>
        <dbReference type="ARBA" id="ARBA00022603"/>
    </source>
</evidence>
<dbReference type="GO" id="GO:0046872">
    <property type="term" value="F:metal ion binding"/>
    <property type="evidence" value="ECO:0007669"/>
    <property type="project" value="UniProtKB-KW"/>
</dbReference>
<dbReference type="GO" id="GO:0032259">
    <property type="term" value="P:methylation"/>
    <property type="evidence" value="ECO:0007669"/>
    <property type="project" value="UniProtKB-KW"/>
</dbReference>
<keyword evidence="1 5" id="KW-0489">Methyltransferase</keyword>
<dbReference type="PANTHER" id="PTHR46015">
    <property type="entry name" value="ZGC:172121"/>
    <property type="match status" value="1"/>
</dbReference>
<evidence type="ECO:0000256" key="2">
    <source>
        <dbReference type="ARBA" id="ARBA00022679"/>
    </source>
</evidence>
<reference evidence="7 8" key="1">
    <citation type="journal article" date="2019" name="Appl. Microbiol. Biotechnol.">
        <title>Uncovering carbohydrate metabolism through a genotype-phenotype association study of 56 lactic acid bacteria genomes.</title>
        <authorList>
            <person name="Buron-Moles G."/>
            <person name="Chailyan A."/>
            <person name="Dolejs I."/>
            <person name="Forster J."/>
            <person name="Miks M.H."/>
        </authorList>
    </citation>
    <scope>NUCLEOTIDE SEQUENCE [LARGE SCALE GENOMIC DNA]</scope>
    <source>
        <strain evidence="7 8">ATCC 700006</strain>
    </source>
</reference>
<evidence type="ECO:0000313" key="7">
    <source>
        <dbReference type="EMBL" id="TDG69120.1"/>
    </source>
</evidence>
<evidence type="ECO:0000259" key="6">
    <source>
        <dbReference type="PROSITE" id="PS50970"/>
    </source>
</evidence>
<dbReference type="GO" id="GO:0009086">
    <property type="term" value="P:methionine biosynthetic process"/>
    <property type="evidence" value="ECO:0007669"/>
    <property type="project" value="TreeGrafter"/>
</dbReference>
<dbReference type="EMBL" id="PUFI01000007">
    <property type="protein sequence ID" value="TDG69120.1"/>
    <property type="molecule type" value="Genomic_DNA"/>
</dbReference>
<evidence type="ECO:0000256" key="4">
    <source>
        <dbReference type="ARBA" id="ARBA00022833"/>
    </source>
</evidence>
<protein>
    <recommendedName>
        <fullName evidence="6">Hcy-binding domain-containing protein</fullName>
    </recommendedName>
</protein>
<dbReference type="Proteomes" id="UP000295681">
    <property type="component" value="Unassembled WGS sequence"/>
</dbReference>
<keyword evidence="2 5" id="KW-0808">Transferase</keyword>
<keyword evidence="8" id="KW-1185">Reference proteome</keyword>
<evidence type="ECO:0000256" key="3">
    <source>
        <dbReference type="ARBA" id="ARBA00022723"/>
    </source>
</evidence>
<dbReference type="PROSITE" id="PS50970">
    <property type="entry name" value="HCY"/>
    <property type="match status" value="1"/>
</dbReference>
<dbReference type="NCBIfam" id="NF007020">
    <property type="entry name" value="PRK09485.1"/>
    <property type="match status" value="1"/>
</dbReference>
<dbReference type="AlphaFoldDB" id="A0A4V3A2K5"/>
<keyword evidence="4 5" id="KW-0862">Zinc</keyword>
<dbReference type="PANTHER" id="PTHR46015:SF1">
    <property type="entry name" value="HOMOCYSTEINE S-METHYLTRANSFERASE-LIKE ISOFORM 1"/>
    <property type="match status" value="1"/>
</dbReference>
<dbReference type="Gene3D" id="3.20.20.330">
    <property type="entry name" value="Homocysteine-binding-like domain"/>
    <property type="match status" value="1"/>
</dbReference>